<feature type="compositionally biased region" description="Low complexity" evidence="3">
    <location>
        <begin position="166"/>
        <end position="176"/>
    </location>
</feature>
<dbReference type="AlphaFoldDB" id="A0AAX6HTQ4"/>
<feature type="compositionally biased region" description="Basic residues" evidence="3">
    <location>
        <begin position="182"/>
        <end position="192"/>
    </location>
</feature>
<feature type="domain" description="Xylanase inhibitor C-terminal" evidence="4">
    <location>
        <begin position="212"/>
        <end position="360"/>
    </location>
</feature>
<keyword evidence="2" id="KW-0378">Hydrolase</keyword>
<reference evidence="5" key="1">
    <citation type="journal article" date="2023" name="GigaByte">
        <title>Genome assembly of the bearded iris, Iris pallida Lam.</title>
        <authorList>
            <person name="Bruccoleri R.E."/>
            <person name="Oakeley E.J."/>
            <person name="Faust A.M.E."/>
            <person name="Altorfer M."/>
            <person name="Dessus-Babus S."/>
            <person name="Burckhardt D."/>
            <person name="Oertli M."/>
            <person name="Naumann U."/>
            <person name="Petersen F."/>
            <person name="Wong J."/>
        </authorList>
    </citation>
    <scope>NUCLEOTIDE SEQUENCE</scope>
    <source>
        <strain evidence="5">GSM-AAB239-AS_SAM_17_03QT</strain>
    </source>
</reference>
<dbReference type="Gene3D" id="2.40.70.10">
    <property type="entry name" value="Acid Proteases"/>
    <property type="match status" value="1"/>
</dbReference>
<evidence type="ECO:0000259" key="4">
    <source>
        <dbReference type="Pfam" id="PF14541"/>
    </source>
</evidence>
<keyword evidence="1" id="KW-0645">Protease</keyword>
<accession>A0AAX6HTQ4</accession>
<evidence type="ECO:0000313" key="5">
    <source>
        <dbReference type="EMBL" id="KAJ6843854.1"/>
    </source>
</evidence>
<dbReference type="PANTHER" id="PTHR47967">
    <property type="entry name" value="OS07G0603500 PROTEIN-RELATED"/>
    <property type="match status" value="1"/>
</dbReference>
<evidence type="ECO:0000256" key="1">
    <source>
        <dbReference type="ARBA" id="ARBA00022670"/>
    </source>
</evidence>
<keyword evidence="6" id="KW-1185">Reference proteome</keyword>
<dbReference type="EMBL" id="JANAVB010006944">
    <property type="protein sequence ID" value="KAJ6843854.1"/>
    <property type="molecule type" value="Genomic_DNA"/>
</dbReference>
<name>A0AAX6HTQ4_IRIPA</name>
<reference evidence="5" key="2">
    <citation type="submission" date="2023-04" db="EMBL/GenBank/DDBJ databases">
        <authorList>
            <person name="Bruccoleri R.E."/>
            <person name="Oakeley E.J."/>
            <person name="Faust A.-M."/>
            <person name="Dessus-Babus S."/>
            <person name="Altorfer M."/>
            <person name="Burckhardt D."/>
            <person name="Oertli M."/>
            <person name="Naumann U."/>
            <person name="Petersen F."/>
            <person name="Wong J."/>
        </authorList>
    </citation>
    <scope>NUCLEOTIDE SEQUENCE</scope>
    <source>
        <strain evidence="5">GSM-AAB239-AS_SAM_17_03QT</strain>
        <tissue evidence="5">Leaf</tissue>
    </source>
</reference>
<feature type="region of interest" description="Disordered" evidence="3">
    <location>
        <begin position="59"/>
        <end position="81"/>
    </location>
</feature>
<dbReference type="Pfam" id="PF14541">
    <property type="entry name" value="TAXi_C"/>
    <property type="match status" value="1"/>
</dbReference>
<feature type="region of interest" description="Disordered" evidence="3">
    <location>
        <begin position="166"/>
        <end position="196"/>
    </location>
</feature>
<dbReference type="GO" id="GO:0008233">
    <property type="term" value="F:peptidase activity"/>
    <property type="evidence" value="ECO:0007669"/>
    <property type="project" value="UniProtKB-KW"/>
</dbReference>
<dbReference type="PANTHER" id="PTHR47967:SF28">
    <property type="entry name" value="ASPARTYL PROTEASE FAMILY PROTEIN 2-LIKE"/>
    <property type="match status" value="1"/>
</dbReference>
<dbReference type="SUPFAM" id="SSF50630">
    <property type="entry name" value="Acid proteases"/>
    <property type="match status" value="1"/>
</dbReference>
<organism evidence="5 6">
    <name type="scientific">Iris pallida</name>
    <name type="common">Sweet iris</name>
    <dbReference type="NCBI Taxonomy" id="29817"/>
    <lineage>
        <taxon>Eukaryota</taxon>
        <taxon>Viridiplantae</taxon>
        <taxon>Streptophyta</taxon>
        <taxon>Embryophyta</taxon>
        <taxon>Tracheophyta</taxon>
        <taxon>Spermatophyta</taxon>
        <taxon>Magnoliopsida</taxon>
        <taxon>Liliopsida</taxon>
        <taxon>Asparagales</taxon>
        <taxon>Iridaceae</taxon>
        <taxon>Iridoideae</taxon>
        <taxon>Irideae</taxon>
        <taxon>Iris</taxon>
    </lineage>
</organism>
<dbReference type="InterPro" id="IPR051708">
    <property type="entry name" value="Plant_Aspart_Prot_A1"/>
</dbReference>
<dbReference type="FunFam" id="2.40.70.10:FF:000034">
    <property type="entry name" value="Aspartyl protease family protein"/>
    <property type="match status" value="1"/>
</dbReference>
<gene>
    <name evidence="5" type="ORF">M6B38_116880</name>
</gene>
<evidence type="ECO:0000256" key="2">
    <source>
        <dbReference type="ARBA" id="ARBA00022801"/>
    </source>
</evidence>
<feature type="region of interest" description="Disordered" evidence="3">
    <location>
        <begin position="1"/>
        <end position="37"/>
    </location>
</feature>
<dbReference type="InterPro" id="IPR021109">
    <property type="entry name" value="Peptidase_aspartic_dom_sf"/>
</dbReference>
<evidence type="ECO:0000313" key="6">
    <source>
        <dbReference type="Proteomes" id="UP001140949"/>
    </source>
</evidence>
<sequence>MDVFIGTPPGTSPSSSTPAATSTGSSAPLPRLLPPARTLYDPNLSSTYRNLTCRDHSCALVSPPPPDTTTHPIPMRPRRRPRPHLPILLLVRRPVQHHRRPRGRGLHRQPHRRQFAPAGRRVVFGRPLEPRPVRGGRRLLGLGGARCRSPRSCAPSTATTLLLLLTASSTGTATPPRDQQARLRRRRRRRPSRHELHLLRRRRKDNHPGHTFYVRVKGVRVGGEPLPVPPESWELAEDGTGGTIIDSGTTLTYFVRPAYRAIREAFARKVTYPLVEDFPVLNPCYNVSGVAGEEVVMPGFGLEFADGAVWDFPAENYFIRLEPEAIMCLAFLETPRSSLSIIGNYQQQNFRILYDNKRSRGVRPDQVLRSLRAAMLPVCGPALRHVSRLHWQVNGPLNIEETNGVRHATDGQPTLRQVSFFQKFNVC</sequence>
<dbReference type="Proteomes" id="UP001140949">
    <property type="component" value="Unassembled WGS sequence"/>
</dbReference>
<comment type="caution">
    <text evidence="5">The sequence shown here is derived from an EMBL/GenBank/DDBJ whole genome shotgun (WGS) entry which is preliminary data.</text>
</comment>
<evidence type="ECO:0000256" key="3">
    <source>
        <dbReference type="SAM" id="MobiDB-lite"/>
    </source>
</evidence>
<dbReference type="InterPro" id="IPR032799">
    <property type="entry name" value="TAXi_C"/>
</dbReference>
<proteinExistence type="predicted"/>
<protein>
    <recommendedName>
        <fullName evidence="4">Xylanase inhibitor C-terminal domain-containing protein</fullName>
    </recommendedName>
</protein>
<dbReference type="GO" id="GO:0006508">
    <property type="term" value="P:proteolysis"/>
    <property type="evidence" value="ECO:0007669"/>
    <property type="project" value="UniProtKB-KW"/>
</dbReference>